<dbReference type="SUPFAM" id="SSF54631">
    <property type="entry name" value="CBS-domain pair"/>
    <property type="match status" value="1"/>
</dbReference>
<keyword evidence="4" id="KW-1185">Reference proteome</keyword>
<proteinExistence type="predicted"/>
<evidence type="ECO:0000259" key="2">
    <source>
        <dbReference type="PROSITE" id="PS51371"/>
    </source>
</evidence>
<evidence type="ECO:0000313" key="3">
    <source>
        <dbReference type="EMBL" id="SER75990.1"/>
    </source>
</evidence>
<organism evidence="3 4">
    <name type="scientific">Salipaludibacillus aurantiacus</name>
    <dbReference type="NCBI Taxonomy" id="1601833"/>
    <lineage>
        <taxon>Bacteria</taxon>
        <taxon>Bacillati</taxon>
        <taxon>Bacillota</taxon>
        <taxon>Bacilli</taxon>
        <taxon>Bacillales</taxon>
        <taxon>Bacillaceae</taxon>
    </lineage>
</organism>
<dbReference type="Proteomes" id="UP000198571">
    <property type="component" value="Unassembled WGS sequence"/>
</dbReference>
<dbReference type="EMBL" id="FOGT01000003">
    <property type="protein sequence ID" value="SER75990.1"/>
    <property type="molecule type" value="Genomic_DNA"/>
</dbReference>
<dbReference type="InterPro" id="IPR000644">
    <property type="entry name" value="CBS_dom"/>
</dbReference>
<keyword evidence="1" id="KW-0129">CBS domain</keyword>
<protein>
    <submittedName>
        <fullName evidence="3">CBS domain-containing protein</fullName>
    </submittedName>
</protein>
<dbReference type="RefSeq" id="WP_093048404.1">
    <property type="nucleotide sequence ID" value="NZ_FOGT01000003.1"/>
</dbReference>
<feature type="domain" description="CBS" evidence="2">
    <location>
        <begin position="88"/>
        <end position="144"/>
    </location>
</feature>
<dbReference type="Gene3D" id="3.10.580.10">
    <property type="entry name" value="CBS-domain"/>
    <property type="match status" value="1"/>
</dbReference>
<evidence type="ECO:0000256" key="1">
    <source>
        <dbReference type="PROSITE-ProRule" id="PRU00703"/>
    </source>
</evidence>
<dbReference type="SMART" id="SM00116">
    <property type="entry name" value="CBS"/>
    <property type="match status" value="2"/>
</dbReference>
<evidence type="ECO:0000313" key="4">
    <source>
        <dbReference type="Proteomes" id="UP000198571"/>
    </source>
</evidence>
<reference evidence="4" key="1">
    <citation type="submission" date="2016-10" db="EMBL/GenBank/DDBJ databases">
        <authorList>
            <person name="Varghese N."/>
            <person name="Submissions S."/>
        </authorList>
    </citation>
    <scope>NUCLEOTIDE SEQUENCE [LARGE SCALE GENOMIC DNA]</scope>
    <source>
        <strain evidence="4">S9</strain>
    </source>
</reference>
<accession>A0A1H9RT20</accession>
<dbReference type="STRING" id="1601833.SAMN05518684_103325"/>
<dbReference type="InterPro" id="IPR046342">
    <property type="entry name" value="CBS_dom_sf"/>
</dbReference>
<dbReference type="PROSITE" id="PS51371">
    <property type="entry name" value="CBS"/>
    <property type="match status" value="1"/>
</dbReference>
<name>A0A1H9RT20_9BACI</name>
<dbReference type="AlphaFoldDB" id="A0A1H9RT20"/>
<dbReference type="OrthoDB" id="2376642at2"/>
<sequence length="144" mass="16555">MLKVRDVFTTITNDFPTVAPSADFEEIFTSFQNMNPLFRSIFVIDIDCRLKGTIPVSKMIKGFSLKKGIRTRHSYSVKSLFQLTSSHMTAEDLMVKCPIIYQDDSLEEALQFMVENNVDELPVLDENKRIAGHLNIFELLQNFD</sequence>
<dbReference type="Pfam" id="PF00571">
    <property type="entry name" value="CBS"/>
    <property type="match status" value="1"/>
</dbReference>
<gene>
    <name evidence="3" type="ORF">SAMN05518684_103325</name>
</gene>